<dbReference type="RefSeq" id="WP_075859983.1">
    <property type="nucleotide sequence ID" value="NZ_BDJK01000055.1"/>
</dbReference>
<dbReference type="STRING" id="870242.cpu_20950"/>
<reference evidence="2" key="1">
    <citation type="submission" date="2016-12" db="EMBL/GenBank/DDBJ databases">
        <title>Draft Genome Sequences od Carboxydothermus pertinax and islandicus, Hydrogenogenic Carboxydotrophic Bacteria.</title>
        <authorList>
            <person name="Fukuyama Y."/>
            <person name="Ohmae K."/>
            <person name="Yoneda Y."/>
            <person name="Yoshida T."/>
            <person name="Sako Y."/>
        </authorList>
    </citation>
    <scope>NUCLEOTIDE SEQUENCE [LARGE SCALE GENOMIC DNA]</scope>
    <source>
        <strain evidence="2">Ug1</strain>
    </source>
</reference>
<dbReference type="Gene3D" id="1.20.1260.10">
    <property type="match status" value="1"/>
</dbReference>
<dbReference type="EMBL" id="BDJK01000055">
    <property type="protein sequence ID" value="GAV23585.1"/>
    <property type="molecule type" value="Genomic_DNA"/>
</dbReference>
<proteinExistence type="predicted"/>
<evidence type="ECO:0000313" key="2">
    <source>
        <dbReference type="Proteomes" id="UP000187485"/>
    </source>
</evidence>
<gene>
    <name evidence="1" type="ORF">cpu_20950</name>
</gene>
<dbReference type="Proteomes" id="UP000187485">
    <property type="component" value="Unassembled WGS sequence"/>
</dbReference>
<evidence type="ECO:0000313" key="1">
    <source>
        <dbReference type="EMBL" id="GAV23585.1"/>
    </source>
</evidence>
<accession>A0A1L8CXC6</accession>
<dbReference type="InterPro" id="IPR009078">
    <property type="entry name" value="Ferritin-like_SF"/>
</dbReference>
<sequence length="69" mass="8129">MSFYQKEVKLARAELELAAPAEKDAILYYQELYNLARDKKLNEAIGKIHEEEKMHLVAIRERIYEFSLG</sequence>
<comment type="caution">
    <text evidence="1">The sequence shown here is derived from an EMBL/GenBank/DDBJ whole genome shotgun (WGS) entry which is preliminary data.</text>
</comment>
<protein>
    <submittedName>
        <fullName evidence="1">Rubrerythrin</fullName>
    </submittedName>
</protein>
<dbReference type="SUPFAM" id="SSF47240">
    <property type="entry name" value="Ferritin-like"/>
    <property type="match status" value="1"/>
</dbReference>
<keyword evidence="2" id="KW-1185">Reference proteome</keyword>
<name>A0A1L8CXC6_9THEO</name>
<dbReference type="OrthoDB" id="271558at2"/>
<organism evidence="1 2">
    <name type="scientific">Carboxydothermus pertinax</name>
    <dbReference type="NCBI Taxonomy" id="870242"/>
    <lineage>
        <taxon>Bacteria</taxon>
        <taxon>Bacillati</taxon>
        <taxon>Bacillota</taxon>
        <taxon>Clostridia</taxon>
        <taxon>Thermoanaerobacterales</taxon>
        <taxon>Thermoanaerobacteraceae</taxon>
        <taxon>Carboxydothermus</taxon>
    </lineage>
</organism>
<dbReference type="InterPro" id="IPR012347">
    <property type="entry name" value="Ferritin-like"/>
</dbReference>
<dbReference type="AlphaFoldDB" id="A0A1L8CXC6"/>